<name>A0A7D9DHN9_PARCT</name>
<accession>A0A7D9DHN9</accession>
<gene>
    <name evidence="1" type="ORF">PACLA_8A047502</name>
</gene>
<organism evidence="1 2">
    <name type="scientific">Paramuricea clavata</name>
    <name type="common">Red gorgonian</name>
    <name type="synonym">Violescent sea-whip</name>
    <dbReference type="NCBI Taxonomy" id="317549"/>
    <lineage>
        <taxon>Eukaryota</taxon>
        <taxon>Metazoa</taxon>
        <taxon>Cnidaria</taxon>
        <taxon>Anthozoa</taxon>
        <taxon>Octocorallia</taxon>
        <taxon>Malacalcyonacea</taxon>
        <taxon>Plexauridae</taxon>
        <taxon>Paramuricea</taxon>
    </lineage>
</organism>
<comment type="caution">
    <text evidence="1">The sequence shown here is derived from an EMBL/GenBank/DDBJ whole genome shotgun (WGS) entry which is preliminary data.</text>
</comment>
<dbReference type="AlphaFoldDB" id="A0A7D9DHN9"/>
<evidence type="ECO:0000313" key="1">
    <source>
        <dbReference type="EMBL" id="CAB3985478.1"/>
    </source>
</evidence>
<dbReference type="Proteomes" id="UP001152795">
    <property type="component" value="Unassembled WGS sequence"/>
</dbReference>
<keyword evidence="2" id="KW-1185">Reference proteome</keyword>
<evidence type="ECO:0000313" key="2">
    <source>
        <dbReference type="Proteomes" id="UP001152795"/>
    </source>
</evidence>
<sequence length="121" mass="13879">MSDKRKRLSNVKVNLNLTPPKKKREEESSVCLIQCKERDKSATITKFSEKSRESVYNAAKIRNDVNVVSILDDCGNNFPASQYGFHRKCYQEYTHPKSLKKLARKSNAHGVSTCQFELLKP</sequence>
<reference evidence="1" key="1">
    <citation type="submission" date="2020-04" db="EMBL/GenBank/DDBJ databases">
        <authorList>
            <person name="Alioto T."/>
            <person name="Alioto T."/>
            <person name="Gomez Garrido J."/>
        </authorList>
    </citation>
    <scope>NUCLEOTIDE SEQUENCE</scope>
    <source>
        <strain evidence="1">A484AB</strain>
    </source>
</reference>
<proteinExistence type="predicted"/>
<protein>
    <submittedName>
        <fullName evidence="1">Uncharacterized protein</fullName>
    </submittedName>
</protein>
<dbReference type="EMBL" id="CACRXK020000877">
    <property type="protein sequence ID" value="CAB3985478.1"/>
    <property type="molecule type" value="Genomic_DNA"/>
</dbReference>